<dbReference type="InterPro" id="IPR053369">
    <property type="entry name" value="SrfA-induced_signal"/>
</dbReference>
<organism evidence="2 3">
    <name type="scientific">Tieghemostelium lacteum</name>
    <name type="common">Slime mold</name>
    <name type="synonym">Dictyostelium lacteum</name>
    <dbReference type="NCBI Taxonomy" id="361077"/>
    <lineage>
        <taxon>Eukaryota</taxon>
        <taxon>Amoebozoa</taxon>
        <taxon>Evosea</taxon>
        <taxon>Eumycetozoa</taxon>
        <taxon>Dictyostelia</taxon>
        <taxon>Dictyosteliales</taxon>
        <taxon>Raperosteliaceae</taxon>
        <taxon>Tieghemostelium</taxon>
    </lineage>
</organism>
<dbReference type="EMBL" id="LODT01000011">
    <property type="protein sequence ID" value="KYR01050.1"/>
    <property type="molecule type" value="Genomic_DNA"/>
</dbReference>
<dbReference type="OrthoDB" id="18757at2759"/>
<comment type="caution">
    <text evidence="2">The sequence shown here is derived from an EMBL/GenBank/DDBJ whole genome shotgun (WGS) entry which is preliminary data.</text>
</comment>
<reference evidence="2 3" key="1">
    <citation type="submission" date="2015-12" db="EMBL/GenBank/DDBJ databases">
        <title>Dictyostelia acquired genes for synthesis and detection of signals that induce cell-type specialization by lateral gene transfer from prokaryotes.</title>
        <authorList>
            <person name="Gloeckner G."/>
            <person name="Schaap P."/>
        </authorList>
    </citation>
    <scope>NUCLEOTIDE SEQUENCE [LARGE SCALE GENOMIC DNA]</scope>
    <source>
        <strain evidence="2 3">TK</strain>
    </source>
</reference>
<dbReference type="PANTHER" id="PTHR32256">
    <property type="match status" value="1"/>
</dbReference>
<dbReference type="InParanoid" id="A0A152A486"/>
<evidence type="ECO:0000313" key="3">
    <source>
        <dbReference type="Proteomes" id="UP000076078"/>
    </source>
</evidence>
<dbReference type="STRING" id="361077.A0A152A486"/>
<dbReference type="OMA" id="HNYLYIT"/>
<feature type="chain" id="PRO_5007593509" evidence="1">
    <location>
        <begin position="21"/>
        <end position="416"/>
    </location>
</feature>
<dbReference type="AlphaFoldDB" id="A0A152A486"/>
<gene>
    <name evidence="2" type="ORF">DLAC_02139</name>
</gene>
<feature type="signal peptide" evidence="1">
    <location>
        <begin position="1"/>
        <end position="20"/>
    </location>
</feature>
<protein>
    <submittedName>
        <fullName evidence="2">EGF-like domain-containing protein</fullName>
    </submittedName>
</protein>
<sequence length="416" mass="46602">MRIFISSLLFYLCITGSAYAAQQCQQDYECGNFPYTGCLKGLNLIPGIHINDQTNTLYFMGNYNSSNAMNFGDPYIVSINTESGAITQGTELTFEIPQGGGGRTVWGFPYYIPQLEYFYIILNQIGSPILALLNNNGHSYSQIWNFRNVPLQMFFMADRNKTIQADFGINEFDHILTSRPANPDQEKRIIYRDIFSSGISVQGLNDLYLATFNGTFYKGTLQCTNCSQSQLVSLFRDQDLVNNSMTGFCTTDDYIYYSSALGLFSVPINGDYSRKRVYTSDPIISMTYSTTGFIYYTTTGNVIKKISLGGNHPQTTVLLSPSTYQLNQCVCNHGLTGDDCQTCHGQLLWDNNQPFCTTNDQGGNPSVCFYDWQCKNNPYSYCASGTCACRSTFTGDDCSKCDGQVVWDFGYPECKK</sequence>
<accession>A0A152A486</accession>
<evidence type="ECO:0000313" key="2">
    <source>
        <dbReference type="EMBL" id="KYR01050.1"/>
    </source>
</evidence>
<dbReference type="Proteomes" id="UP000076078">
    <property type="component" value="Unassembled WGS sequence"/>
</dbReference>
<dbReference type="FunCoup" id="A0A152A486">
    <property type="interactions" value="425"/>
</dbReference>
<keyword evidence="1" id="KW-0732">Signal</keyword>
<keyword evidence="3" id="KW-1185">Reference proteome</keyword>
<dbReference type="PANTHER" id="PTHR32256:SF6">
    <property type="entry name" value="EGF-LIKE DOMAIN-CONTAINING PROTEIN"/>
    <property type="match status" value="1"/>
</dbReference>
<name>A0A152A486_TIELA</name>
<proteinExistence type="predicted"/>
<evidence type="ECO:0000256" key="1">
    <source>
        <dbReference type="SAM" id="SignalP"/>
    </source>
</evidence>